<sequence length="70" mass="8547">MAYNRRNLLNRVLDVQNVVLAYQDDHTNEWIFKNKIQPVYRISRRTFYTYLSIPAKRELRLMNIQLGLFD</sequence>
<keyword evidence="2" id="KW-1185">Reference proteome</keyword>
<dbReference type="AlphaFoldDB" id="A0AAU9CWL8"/>
<organism evidence="1 2">
    <name type="scientific">Fulvitalea axinellae</name>
    <dbReference type="NCBI Taxonomy" id="1182444"/>
    <lineage>
        <taxon>Bacteria</taxon>
        <taxon>Pseudomonadati</taxon>
        <taxon>Bacteroidota</taxon>
        <taxon>Cytophagia</taxon>
        <taxon>Cytophagales</taxon>
        <taxon>Persicobacteraceae</taxon>
        <taxon>Fulvitalea</taxon>
    </lineage>
</organism>
<name>A0AAU9CWL8_9BACT</name>
<gene>
    <name evidence="1" type="ORF">FUAX_33160</name>
</gene>
<reference evidence="1 2" key="1">
    <citation type="submission" date="2021-12" db="EMBL/GenBank/DDBJ databases">
        <title>Genome sequencing of bacteria with rrn-lacking chromosome and rrn-plasmid.</title>
        <authorList>
            <person name="Anda M."/>
            <person name="Iwasaki W."/>
        </authorList>
    </citation>
    <scope>NUCLEOTIDE SEQUENCE [LARGE SCALE GENOMIC DNA]</scope>
    <source>
        <strain evidence="1 2">DSM 100852</strain>
    </source>
</reference>
<dbReference type="Proteomes" id="UP001348817">
    <property type="component" value="Chromosome"/>
</dbReference>
<evidence type="ECO:0000313" key="1">
    <source>
        <dbReference type="EMBL" id="BDD10884.1"/>
    </source>
</evidence>
<evidence type="ECO:0000313" key="2">
    <source>
        <dbReference type="Proteomes" id="UP001348817"/>
    </source>
</evidence>
<dbReference type="KEGG" id="fax:FUAX_33160"/>
<dbReference type="EMBL" id="AP025314">
    <property type="protein sequence ID" value="BDD10884.1"/>
    <property type="molecule type" value="Genomic_DNA"/>
</dbReference>
<accession>A0AAU9CWL8</accession>
<proteinExistence type="predicted"/>
<protein>
    <submittedName>
        <fullName evidence="1">Uncharacterized protein</fullName>
    </submittedName>
</protein>